<evidence type="ECO:0000259" key="16">
    <source>
        <dbReference type="PROSITE" id="PS50893"/>
    </source>
</evidence>
<dbReference type="Gene3D" id="3.40.50.300">
    <property type="entry name" value="P-loop containing nucleotide triphosphate hydrolases"/>
    <property type="match status" value="1"/>
</dbReference>
<keyword evidence="4" id="KW-1003">Cell membrane</keyword>
<dbReference type="SMART" id="SM00382">
    <property type="entry name" value="AAA"/>
    <property type="match status" value="1"/>
</dbReference>
<dbReference type="InterPro" id="IPR003593">
    <property type="entry name" value="AAA+_ATPase"/>
</dbReference>
<comment type="caution">
    <text evidence="17">The sequence shown here is derived from an EMBL/GenBank/DDBJ whole genome shotgun (WGS) entry which is preliminary data.</text>
</comment>
<dbReference type="InterPro" id="IPR013563">
    <property type="entry name" value="Oligopep_ABC_C"/>
</dbReference>
<keyword evidence="18" id="KW-1185">Reference proteome</keyword>
<evidence type="ECO:0000256" key="5">
    <source>
        <dbReference type="ARBA" id="ARBA00022596"/>
    </source>
</evidence>
<evidence type="ECO:0000256" key="15">
    <source>
        <dbReference type="ARBA" id="ARBA00048610"/>
    </source>
</evidence>
<evidence type="ECO:0000256" key="6">
    <source>
        <dbReference type="ARBA" id="ARBA00022741"/>
    </source>
</evidence>
<dbReference type="PANTHER" id="PTHR43297:SF13">
    <property type="entry name" value="NICKEL ABC TRANSPORTER, ATP-BINDING PROTEIN"/>
    <property type="match status" value="1"/>
</dbReference>
<feature type="domain" description="ABC transporter" evidence="16">
    <location>
        <begin position="3"/>
        <end position="237"/>
    </location>
</feature>
<name>A0ABS8FZM3_9FIRM</name>
<evidence type="ECO:0000256" key="2">
    <source>
        <dbReference type="ARBA" id="ARBA00005417"/>
    </source>
</evidence>
<evidence type="ECO:0000256" key="8">
    <source>
        <dbReference type="ARBA" id="ARBA00022967"/>
    </source>
</evidence>
<dbReference type="GO" id="GO:0005524">
    <property type="term" value="F:ATP binding"/>
    <property type="evidence" value="ECO:0007669"/>
    <property type="project" value="UniProtKB-KW"/>
</dbReference>
<evidence type="ECO:0000313" key="18">
    <source>
        <dbReference type="Proteomes" id="UP001198151"/>
    </source>
</evidence>
<organism evidence="17 18">
    <name type="scientific">Ruminococcus turbiniformis</name>
    <dbReference type="NCBI Taxonomy" id="2881258"/>
    <lineage>
        <taxon>Bacteria</taxon>
        <taxon>Bacillati</taxon>
        <taxon>Bacillota</taxon>
        <taxon>Clostridia</taxon>
        <taxon>Eubacteriales</taxon>
        <taxon>Oscillospiraceae</taxon>
        <taxon>Ruminococcus</taxon>
    </lineage>
</organism>
<dbReference type="SUPFAM" id="SSF52540">
    <property type="entry name" value="P-loop containing nucleoside triphosphate hydrolases"/>
    <property type="match status" value="1"/>
</dbReference>
<dbReference type="PANTHER" id="PTHR43297">
    <property type="entry name" value="OLIGOPEPTIDE TRANSPORT ATP-BINDING PROTEIN APPD"/>
    <property type="match status" value="1"/>
</dbReference>
<gene>
    <name evidence="17" type="ORF">LKD70_13555</name>
</gene>
<dbReference type="InterPro" id="IPR050388">
    <property type="entry name" value="ABC_Ni/Peptide_Import"/>
</dbReference>
<evidence type="ECO:0000256" key="1">
    <source>
        <dbReference type="ARBA" id="ARBA00004202"/>
    </source>
</evidence>
<keyword evidence="10" id="KW-0921">Nickel transport</keyword>
<comment type="subcellular location">
    <subcellularLocation>
        <location evidence="1">Cell membrane</location>
        <topology evidence="1">Peripheral membrane protein</topology>
    </subcellularLocation>
</comment>
<sequence length="329" mass="35902">MSVSFTQYGRGIRRRQLPVIRDLSLSVGPGEVVAVVGASGSGKSLLAHGILGILPYNSCMEGKIYYDGQVLTRERAGKLRKGEIALIPQGVTYLDPLMKVRDQLTGGKRDKETLDRCRRALERYGLGKETEELYPFELSGGMARRVLIASAVMQNPRLIIADEPTPGLDVRAAKRILGHFRELADEGAGMLFITHDLALALEVADRVTVFYAGETIEEASVSDFAGAERLRHPFTKALWRAMPGNGFVPLRGAQPYPGTVRQGCPFAEQCERCRRECTETEQIPLRLSGGGKVRCLYPEEGDCTALGAEIGKAEAEDNSAGHAGREIAR</sequence>
<dbReference type="Pfam" id="PF08352">
    <property type="entry name" value="oligo_HPY"/>
    <property type="match status" value="1"/>
</dbReference>
<comment type="subunit">
    <text evidence="12">The complex is composed of two ATP-binding proteins (NikD and NikE), two transmembrane proteins (NikB and NikC) and a solute-binding protein (NikA).</text>
</comment>
<protein>
    <recommendedName>
        <fullName evidence="14">Nickel import system ATP-binding protein NikD</fullName>
        <ecNumber evidence="13">7.2.2.11</ecNumber>
    </recommendedName>
</protein>
<dbReference type="EC" id="7.2.2.11" evidence="13"/>
<dbReference type="PROSITE" id="PS50893">
    <property type="entry name" value="ABC_TRANSPORTER_2"/>
    <property type="match status" value="1"/>
</dbReference>
<keyword evidence="3" id="KW-0813">Transport</keyword>
<reference evidence="17 18" key="1">
    <citation type="submission" date="2021-10" db="EMBL/GenBank/DDBJ databases">
        <title>Anaerobic single-cell dispensing facilitates the cultivation of human gut bacteria.</title>
        <authorList>
            <person name="Afrizal A."/>
        </authorList>
    </citation>
    <scope>NUCLEOTIDE SEQUENCE [LARGE SCALE GENOMIC DNA]</scope>
    <source>
        <strain evidence="17 18">CLA-AA-H200</strain>
    </source>
</reference>
<keyword evidence="11" id="KW-0472">Membrane</keyword>
<dbReference type="Proteomes" id="UP001198151">
    <property type="component" value="Unassembled WGS sequence"/>
</dbReference>
<dbReference type="Pfam" id="PF00005">
    <property type="entry name" value="ABC_tran"/>
    <property type="match status" value="1"/>
</dbReference>
<evidence type="ECO:0000256" key="9">
    <source>
        <dbReference type="ARBA" id="ARBA00023065"/>
    </source>
</evidence>
<evidence type="ECO:0000256" key="14">
    <source>
        <dbReference type="ARBA" id="ARBA00044143"/>
    </source>
</evidence>
<dbReference type="EMBL" id="JAJEQX010000027">
    <property type="protein sequence ID" value="MCC2255428.1"/>
    <property type="molecule type" value="Genomic_DNA"/>
</dbReference>
<dbReference type="InterPro" id="IPR027417">
    <property type="entry name" value="P-loop_NTPase"/>
</dbReference>
<dbReference type="InterPro" id="IPR003439">
    <property type="entry name" value="ABC_transporter-like_ATP-bd"/>
</dbReference>
<evidence type="ECO:0000256" key="4">
    <source>
        <dbReference type="ARBA" id="ARBA00022475"/>
    </source>
</evidence>
<evidence type="ECO:0000313" key="17">
    <source>
        <dbReference type="EMBL" id="MCC2255428.1"/>
    </source>
</evidence>
<evidence type="ECO:0000256" key="11">
    <source>
        <dbReference type="ARBA" id="ARBA00023136"/>
    </source>
</evidence>
<keyword evidence="7 17" id="KW-0067">ATP-binding</keyword>
<evidence type="ECO:0000256" key="10">
    <source>
        <dbReference type="ARBA" id="ARBA00023112"/>
    </source>
</evidence>
<comment type="similarity">
    <text evidence="2">Belongs to the ABC transporter superfamily.</text>
</comment>
<evidence type="ECO:0000256" key="12">
    <source>
        <dbReference type="ARBA" id="ARBA00038669"/>
    </source>
</evidence>
<keyword evidence="5" id="KW-0533">Nickel</keyword>
<dbReference type="CDD" id="cd03257">
    <property type="entry name" value="ABC_NikE_OppD_transporters"/>
    <property type="match status" value="1"/>
</dbReference>
<dbReference type="InterPro" id="IPR017871">
    <property type="entry name" value="ABC_transporter-like_CS"/>
</dbReference>
<evidence type="ECO:0000256" key="13">
    <source>
        <dbReference type="ARBA" id="ARBA00039098"/>
    </source>
</evidence>
<dbReference type="PROSITE" id="PS00211">
    <property type="entry name" value="ABC_TRANSPORTER_1"/>
    <property type="match status" value="1"/>
</dbReference>
<evidence type="ECO:0000256" key="3">
    <source>
        <dbReference type="ARBA" id="ARBA00022448"/>
    </source>
</evidence>
<comment type="catalytic activity">
    <reaction evidence="15">
        <text>Ni(2+)(out) + ATP + H2O = Ni(2+)(in) + ADP + phosphate + H(+)</text>
        <dbReference type="Rhea" id="RHEA:15557"/>
        <dbReference type="ChEBI" id="CHEBI:15377"/>
        <dbReference type="ChEBI" id="CHEBI:15378"/>
        <dbReference type="ChEBI" id="CHEBI:30616"/>
        <dbReference type="ChEBI" id="CHEBI:43474"/>
        <dbReference type="ChEBI" id="CHEBI:49786"/>
        <dbReference type="ChEBI" id="CHEBI:456216"/>
        <dbReference type="EC" id="7.2.2.11"/>
    </reaction>
    <physiologicalReaction direction="left-to-right" evidence="15">
        <dbReference type="Rhea" id="RHEA:15558"/>
    </physiologicalReaction>
</comment>
<keyword evidence="6" id="KW-0547">Nucleotide-binding</keyword>
<keyword evidence="9" id="KW-0406">Ion transport</keyword>
<proteinExistence type="inferred from homology"/>
<keyword evidence="8" id="KW-1278">Translocase</keyword>
<evidence type="ECO:0000256" key="7">
    <source>
        <dbReference type="ARBA" id="ARBA00022840"/>
    </source>
</evidence>
<accession>A0ABS8FZM3</accession>